<reference evidence="4 5" key="1">
    <citation type="journal article" date="2018" name="Biodegradation">
        <title>1,4-Dioxane degradation characteristics of Rhodococcus aetherivorans JCM 14343.</title>
        <authorList>
            <person name="Inoue D."/>
            <person name="Tsunoda T."/>
            <person name="Yamamoto N."/>
            <person name="Ike M."/>
            <person name="Sei K."/>
        </authorList>
    </citation>
    <scope>NUCLEOTIDE SEQUENCE [LARGE SCALE GENOMIC DNA]</scope>
    <source>
        <strain evidence="4 5">JCM 14343</strain>
    </source>
</reference>
<organism evidence="4 5">
    <name type="scientific">Rhodococcus aetherivorans</name>
    <dbReference type="NCBI Taxonomy" id="191292"/>
    <lineage>
        <taxon>Bacteria</taxon>
        <taxon>Bacillati</taxon>
        <taxon>Actinomycetota</taxon>
        <taxon>Actinomycetes</taxon>
        <taxon>Mycobacteriales</taxon>
        <taxon>Nocardiaceae</taxon>
        <taxon>Rhodococcus</taxon>
    </lineage>
</organism>
<feature type="transmembrane region" description="Helical" evidence="2">
    <location>
        <begin position="128"/>
        <end position="150"/>
    </location>
</feature>
<evidence type="ECO:0000256" key="2">
    <source>
        <dbReference type="SAM" id="Phobius"/>
    </source>
</evidence>
<keyword evidence="2" id="KW-0812">Transmembrane</keyword>
<gene>
    <name evidence="4" type="ORF">RAJCM14343_2392</name>
</gene>
<evidence type="ECO:0000256" key="1">
    <source>
        <dbReference type="SAM" id="MobiDB-lite"/>
    </source>
</evidence>
<comment type="caution">
    <text evidence="4">The sequence shown here is derived from an EMBL/GenBank/DDBJ whole genome shotgun (WGS) entry which is preliminary data.</text>
</comment>
<sequence>MTAEEIAAALFVSVRNPPALDLPQAGRQLPSGRDQDQDVRGPPRRGTIATVTIRTWLTPPPRPPAEPLDPTARRALWVEVTIVLLVTFGLSGLSSMLSLLESALAPEPLSDQTVALNVPRSSQQFIDLARQVLGIVRLLAWAALGVYLLWRSGIGPKAIGFARDQLRRGLLPGVGLAALIGIPGLGLYLVARAAGINLTVAPSTLEDYWWRLPALVLWAIANSAAEEVLVVAYLITRLRQLGWSENSSLLASSLLRGSYHLYQGLGGGLGNVVMGLVFGRYWQRTSQLWPLVVAHALIDSVAFVGYQALRGHVSWLP</sequence>
<keyword evidence="2" id="KW-1133">Transmembrane helix</keyword>
<accession>A0ABQ0YKS8</accession>
<feature type="transmembrane region" description="Helical" evidence="2">
    <location>
        <begin position="170"/>
        <end position="195"/>
    </location>
</feature>
<name>A0ABQ0YKS8_9NOCA</name>
<dbReference type="InterPro" id="IPR003675">
    <property type="entry name" value="Rce1/LyrA-like_dom"/>
</dbReference>
<evidence type="ECO:0000313" key="4">
    <source>
        <dbReference type="EMBL" id="GES37138.1"/>
    </source>
</evidence>
<evidence type="ECO:0000313" key="5">
    <source>
        <dbReference type="Proteomes" id="UP000325466"/>
    </source>
</evidence>
<feature type="transmembrane region" description="Helical" evidence="2">
    <location>
        <begin position="215"/>
        <end position="238"/>
    </location>
</feature>
<feature type="transmembrane region" description="Helical" evidence="2">
    <location>
        <begin position="288"/>
        <end position="309"/>
    </location>
</feature>
<dbReference type="Pfam" id="PF02517">
    <property type="entry name" value="Rce1-like"/>
    <property type="match status" value="1"/>
</dbReference>
<evidence type="ECO:0000259" key="3">
    <source>
        <dbReference type="Pfam" id="PF02517"/>
    </source>
</evidence>
<feature type="transmembrane region" description="Helical" evidence="2">
    <location>
        <begin position="259"/>
        <end position="282"/>
    </location>
</feature>
<feature type="region of interest" description="Disordered" evidence="1">
    <location>
        <begin position="21"/>
        <end position="45"/>
    </location>
</feature>
<dbReference type="EMBL" id="BLAH01000080">
    <property type="protein sequence ID" value="GES37138.1"/>
    <property type="molecule type" value="Genomic_DNA"/>
</dbReference>
<keyword evidence="2" id="KW-0472">Membrane</keyword>
<feature type="domain" description="CAAX prenyl protease 2/Lysostaphin resistance protein A-like" evidence="3">
    <location>
        <begin position="209"/>
        <end position="300"/>
    </location>
</feature>
<keyword evidence="5" id="KW-1185">Reference proteome</keyword>
<proteinExistence type="predicted"/>
<dbReference type="Proteomes" id="UP000325466">
    <property type="component" value="Unassembled WGS sequence"/>
</dbReference>
<protein>
    <submittedName>
        <fullName evidence="4">Conserved integral membrane protein</fullName>
    </submittedName>
</protein>